<dbReference type="Gene3D" id="1.20.1070.10">
    <property type="entry name" value="Rhodopsin 7-helix transmembrane proteins"/>
    <property type="match status" value="1"/>
</dbReference>
<organism evidence="13 14">
    <name type="scientific">Phascolarctos cinereus</name>
    <name type="common">Koala</name>
    <dbReference type="NCBI Taxonomy" id="38626"/>
    <lineage>
        <taxon>Eukaryota</taxon>
        <taxon>Metazoa</taxon>
        <taxon>Chordata</taxon>
        <taxon>Craniata</taxon>
        <taxon>Vertebrata</taxon>
        <taxon>Euteleostomi</taxon>
        <taxon>Mammalia</taxon>
        <taxon>Metatheria</taxon>
        <taxon>Diprotodontia</taxon>
        <taxon>Phascolarctidae</taxon>
        <taxon>Phascolarctos</taxon>
    </lineage>
</organism>
<dbReference type="PROSITE" id="PS50262">
    <property type="entry name" value="G_PROTEIN_RECEP_F1_2"/>
    <property type="match status" value="1"/>
</dbReference>
<dbReference type="InterPro" id="IPR017452">
    <property type="entry name" value="GPCR_Rhodpsn_7TM"/>
</dbReference>
<proteinExistence type="inferred from homology"/>
<feature type="transmembrane region" description="Helical" evidence="11">
    <location>
        <begin position="239"/>
        <end position="258"/>
    </location>
</feature>
<dbReference type="AlphaFoldDB" id="A0A6P5KJW2"/>
<dbReference type="InParanoid" id="A0A6P5KJW2"/>
<dbReference type="KEGG" id="pcw:110211104"/>
<name>A0A6P5KJW2_PHACI</name>
<protein>
    <recommendedName>
        <fullName evidence="11">Olfactory receptor</fullName>
    </recommendedName>
</protein>
<evidence type="ECO:0000259" key="12">
    <source>
        <dbReference type="PROSITE" id="PS50262"/>
    </source>
</evidence>
<accession>A0A6P5KJW2</accession>
<evidence type="ECO:0000256" key="3">
    <source>
        <dbReference type="ARBA" id="ARBA00022692"/>
    </source>
</evidence>
<dbReference type="FunFam" id="1.20.1070.10:FF:000013">
    <property type="entry name" value="Olfactory receptor"/>
    <property type="match status" value="1"/>
</dbReference>
<evidence type="ECO:0000256" key="9">
    <source>
        <dbReference type="ARBA" id="ARBA00023224"/>
    </source>
</evidence>
<evidence type="ECO:0000256" key="1">
    <source>
        <dbReference type="ARBA" id="ARBA00004651"/>
    </source>
</evidence>
<reference evidence="14" key="1">
    <citation type="submission" date="2025-08" db="UniProtKB">
        <authorList>
            <consortium name="RefSeq"/>
        </authorList>
    </citation>
    <scope>IDENTIFICATION</scope>
    <source>
        <tissue evidence="14">Spleen</tissue>
    </source>
</reference>
<keyword evidence="7 11" id="KW-0472">Membrane</keyword>
<dbReference type="PRINTS" id="PR00245">
    <property type="entry name" value="OLFACTORYR"/>
</dbReference>
<dbReference type="GO" id="GO:0004984">
    <property type="term" value="F:olfactory receptor activity"/>
    <property type="evidence" value="ECO:0007669"/>
    <property type="project" value="InterPro"/>
</dbReference>
<sequence length="312" mass="35627">MQNHTRITLFILRGMTDDPQLQILIFIFMFLSYMLSVIGNLTIITLTLLDPHLKTPMYFFLRNLSFLEFSITNTYIPKYLYSMSTGDNTISRNACFTQIFFITLFGATDFFLLAIMSYDRYVAICKPLHYTSIMNNGVCNQLLLGCCLTGLMIISLPLSLAVQLEFCDYNVIDHFGCDAFPVLEIVCSDTTLIEKMILFVAVFTLIITLLLVFLSYGYIIRTVLRFPSVQQRKKAFSTCSSHIIVVSMSYGSCIFQYIKLSTTDGVPLNKVVAMFTVSVIPSVNPFIYTLRNQQVIQALKDSVKRITFFFKQ</sequence>
<dbReference type="InterPro" id="IPR000276">
    <property type="entry name" value="GPCR_Rhodpsn"/>
</dbReference>
<keyword evidence="13" id="KW-1185">Reference proteome</keyword>
<keyword evidence="11" id="KW-0716">Sensory transduction</keyword>
<comment type="similarity">
    <text evidence="10">Belongs to the G-protein coupled receptor 1 family.</text>
</comment>
<feature type="transmembrane region" description="Helical" evidence="11">
    <location>
        <begin position="270"/>
        <end position="290"/>
    </location>
</feature>
<dbReference type="PANTHER" id="PTHR26454">
    <property type="entry name" value="OLFACTORY RECEPTOR"/>
    <property type="match status" value="1"/>
</dbReference>
<evidence type="ECO:0000256" key="10">
    <source>
        <dbReference type="RuleBase" id="RU000688"/>
    </source>
</evidence>
<dbReference type="RefSeq" id="XP_020845950.1">
    <property type="nucleotide sequence ID" value="XM_020990291.1"/>
</dbReference>
<dbReference type="PANTHER" id="PTHR26454:SF77">
    <property type="entry name" value="OLFACTORY RECEPTOR"/>
    <property type="match status" value="1"/>
</dbReference>
<keyword evidence="9 10" id="KW-0807">Transducer</keyword>
<feature type="transmembrane region" description="Helical" evidence="11">
    <location>
        <begin position="196"/>
        <end position="219"/>
    </location>
</feature>
<dbReference type="PRINTS" id="PR00237">
    <property type="entry name" value="GPCRRHODOPSN"/>
</dbReference>
<feature type="transmembrane region" description="Helical" evidence="11">
    <location>
        <begin position="138"/>
        <end position="160"/>
    </location>
</feature>
<dbReference type="InterPro" id="IPR000725">
    <property type="entry name" value="Olfact_rcpt"/>
</dbReference>
<evidence type="ECO:0000256" key="7">
    <source>
        <dbReference type="ARBA" id="ARBA00023136"/>
    </source>
</evidence>
<evidence type="ECO:0000256" key="11">
    <source>
        <dbReference type="RuleBase" id="RU363047"/>
    </source>
</evidence>
<evidence type="ECO:0000313" key="14">
    <source>
        <dbReference type="RefSeq" id="XP_020845950.1"/>
    </source>
</evidence>
<dbReference type="Pfam" id="PF13853">
    <property type="entry name" value="7tm_4"/>
    <property type="match status" value="1"/>
</dbReference>
<feature type="transmembrane region" description="Helical" evidence="11">
    <location>
        <begin position="96"/>
        <end position="118"/>
    </location>
</feature>
<keyword evidence="5 11" id="KW-1133">Transmembrane helix</keyword>
<evidence type="ECO:0000256" key="8">
    <source>
        <dbReference type="ARBA" id="ARBA00023170"/>
    </source>
</evidence>
<gene>
    <name evidence="14" type="primary">LOC110211104</name>
</gene>
<dbReference type="PROSITE" id="PS00237">
    <property type="entry name" value="G_PROTEIN_RECEP_F1_1"/>
    <property type="match status" value="1"/>
</dbReference>
<dbReference type="InterPro" id="IPR047132">
    <property type="entry name" value="Olfact_rcpt_6C-like"/>
</dbReference>
<dbReference type="GO" id="GO:0004930">
    <property type="term" value="F:G protein-coupled receptor activity"/>
    <property type="evidence" value="ECO:0007669"/>
    <property type="project" value="UniProtKB-KW"/>
</dbReference>
<evidence type="ECO:0000256" key="6">
    <source>
        <dbReference type="ARBA" id="ARBA00023040"/>
    </source>
</evidence>
<evidence type="ECO:0000256" key="5">
    <source>
        <dbReference type="ARBA" id="ARBA00022989"/>
    </source>
</evidence>
<keyword evidence="3 10" id="KW-0812">Transmembrane</keyword>
<keyword evidence="6 10" id="KW-0297">G-protein coupled receptor</keyword>
<dbReference type="GO" id="GO:0005886">
    <property type="term" value="C:plasma membrane"/>
    <property type="evidence" value="ECO:0007669"/>
    <property type="project" value="UniProtKB-SubCell"/>
</dbReference>
<keyword evidence="4 11" id="KW-0552">Olfaction</keyword>
<evidence type="ECO:0000256" key="2">
    <source>
        <dbReference type="ARBA" id="ARBA00022475"/>
    </source>
</evidence>
<feature type="domain" description="G-protein coupled receptors family 1 profile" evidence="12">
    <location>
        <begin position="39"/>
        <end position="288"/>
    </location>
</feature>
<evidence type="ECO:0000256" key="4">
    <source>
        <dbReference type="ARBA" id="ARBA00022725"/>
    </source>
</evidence>
<feature type="transmembrane region" description="Helical" evidence="11">
    <location>
        <begin position="23"/>
        <end position="46"/>
    </location>
</feature>
<dbReference type="Proteomes" id="UP000515140">
    <property type="component" value="Unplaced"/>
</dbReference>
<comment type="subcellular location">
    <subcellularLocation>
        <location evidence="1 11">Cell membrane</location>
        <topology evidence="1 11">Multi-pass membrane protein</topology>
    </subcellularLocation>
</comment>
<keyword evidence="8 10" id="KW-0675">Receptor</keyword>
<keyword evidence="2 11" id="KW-1003">Cell membrane</keyword>
<dbReference type="SUPFAM" id="SSF81321">
    <property type="entry name" value="Family A G protein-coupled receptor-like"/>
    <property type="match status" value="1"/>
</dbReference>
<dbReference type="GeneID" id="110211104"/>
<evidence type="ECO:0000313" key="13">
    <source>
        <dbReference type="Proteomes" id="UP000515140"/>
    </source>
</evidence>